<keyword evidence="6 10" id="KW-1133">Transmembrane helix</keyword>
<evidence type="ECO:0000256" key="4">
    <source>
        <dbReference type="ARBA" id="ARBA00022692"/>
    </source>
</evidence>
<dbReference type="GO" id="GO:0034625">
    <property type="term" value="P:fatty acid elongation, monounsaturated fatty acid"/>
    <property type="evidence" value="ECO:0007669"/>
    <property type="project" value="TreeGrafter"/>
</dbReference>
<keyword evidence="9 10" id="KW-0275">Fatty acid biosynthesis</keyword>
<gene>
    <name evidence="12" type="primary">LOC117568864</name>
</gene>
<feature type="transmembrane region" description="Helical" evidence="10">
    <location>
        <begin position="114"/>
        <end position="134"/>
    </location>
</feature>
<dbReference type="GeneID" id="117568864"/>
<dbReference type="OrthoDB" id="434092at2759"/>
<dbReference type="GO" id="GO:0019367">
    <property type="term" value="P:fatty acid elongation, saturated fatty acid"/>
    <property type="evidence" value="ECO:0007669"/>
    <property type="project" value="TreeGrafter"/>
</dbReference>
<dbReference type="GO" id="GO:0030148">
    <property type="term" value="P:sphingolipid biosynthetic process"/>
    <property type="evidence" value="ECO:0007669"/>
    <property type="project" value="TreeGrafter"/>
</dbReference>
<feature type="transmembrane region" description="Helical" evidence="10">
    <location>
        <begin position="233"/>
        <end position="257"/>
    </location>
</feature>
<dbReference type="AlphaFoldDB" id="A0A6P8YD48"/>
<feature type="transmembrane region" description="Helical" evidence="10">
    <location>
        <begin position="208"/>
        <end position="227"/>
    </location>
</feature>
<comment type="subcellular location">
    <subcellularLocation>
        <location evidence="1">Membrane</location>
        <topology evidence="1">Multi-pass membrane protein</topology>
    </subcellularLocation>
</comment>
<dbReference type="GO" id="GO:0005789">
    <property type="term" value="C:endoplasmic reticulum membrane"/>
    <property type="evidence" value="ECO:0007669"/>
    <property type="project" value="TreeGrafter"/>
</dbReference>
<dbReference type="Pfam" id="PF01151">
    <property type="entry name" value="ELO"/>
    <property type="match status" value="1"/>
</dbReference>
<evidence type="ECO:0000256" key="3">
    <source>
        <dbReference type="ARBA" id="ARBA00022679"/>
    </source>
</evidence>
<evidence type="ECO:0000313" key="12">
    <source>
        <dbReference type="RefSeq" id="XP_034105642.1"/>
    </source>
</evidence>
<protein>
    <recommendedName>
        <fullName evidence="10">Elongation of very long chain fatty acids protein</fullName>
        <ecNumber evidence="10">2.3.1.199</ecNumber>
    </recommendedName>
    <alternativeName>
        <fullName evidence="10">Very-long-chain 3-oxoacyl-CoA synthase</fullName>
    </alternativeName>
</protein>
<proteinExistence type="inferred from homology"/>
<evidence type="ECO:0000256" key="9">
    <source>
        <dbReference type="ARBA" id="ARBA00023160"/>
    </source>
</evidence>
<sequence length="269" mass="32069">MCIGMLSKVFKVFDRPAADPIGAQLPLMGSAWPVTILMLIYFLIVLKYGKKCMENRNPYDITKIIIGYNLFQVIYNGVLFCFCFYNYVIDPIYDLSCMTILPLDHPSKNIERTITYAFIVNKIIDLLDTIFFVLRKSYKQITVLHVYHHALMVYYTWWVHRIYGVGGQFITTAMLNTWIHTIMYFYYMISAIYPGLKDRLWWKKYITIFQIIQFTIIISHSLYILIFNPECKYPLILHFMIISIAFTFLVMFTKFYIKTYVKPRNQKKH</sequence>
<keyword evidence="4 10" id="KW-0812">Transmembrane</keyword>
<evidence type="ECO:0000256" key="1">
    <source>
        <dbReference type="ARBA" id="ARBA00004141"/>
    </source>
</evidence>
<name>A0A6P8YD48_DROAB</name>
<evidence type="ECO:0000256" key="7">
    <source>
        <dbReference type="ARBA" id="ARBA00023098"/>
    </source>
</evidence>
<dbReference type="GO" id="GO:0042761">
    <property type="term" value="P:very long-chain fatty acid biosynthetic process"/>
    <property type="evidence" value="ECO:0007669"/>
    <property type="project" value="TreeGrafter"/>
</dbReference>
<evidence type="ECO:0000256" key="6">
    <source>
        <dbReference type="ARBA" id="ARBA00022989"/>
    </source>
</evidence>
<keyword evidence="7 10" id="KW-0443">Lipid metabolism</keyword>
<dbReference type="GO" id="GO:0034626">
    <property type="term" value="P:fatty acid elongation, polyunsaturated fatty acid"/>
    <property type="evidence" value="ECO:0007669"/>
    <property type="project" value="TreeGrafter"/>
</dbReference>
<keyword evidence="5 10" id="KW-0276">Fatty acid metabolism</keyword>
<evidence type="ECO:0000256" key="2">
    <source>
        <dbReference type="ARBA" id="ARBA00022516"/>
    </source>
</evidence>
<keyword evidence="2 10" id="KW-0444">Lipid biosynthesis</keyword>
<evidence type="ECO:0000256" key="5">
    <source>
        <dbReference type="ARBA" id="ARBA00022832"/>
    </source>
</evidence>
<dbReference type="RefSeq" id="XP_034105642.1">
    <property type="nucleotide sequence ID" value="XM_034249751.2"/>
</dbReference>
<accession>A0A6P8YD48</accession>
<feature type="transmembrane region" description="Helical" evidence="10">
    <location>
        <begin position="141"/>
        <end position="158"/>
    </location>
</feature>
<comment type="similarity">
    <text evidence="10">Belongs to the ELO family.</text>
</comment>
<evidence type="ECO:0000256" key="10">
    <source>
        <dbReference type="RuleBase" id="RU361115"/>
    </source>
</evidence>
<feature type="transmembrane region" description="Helical" evidence="10">
    <location>
        <begin position="70"/>
        <end position="89"/>
    </location>
</feature>
<dbReference type="PANTHER" id="PTHR11157:SF116">
    <property type="entry name" value="ELONGATION OF VERY LONG CHAIN FATTY ACIDS PROTEIN-RELATED"/>
    <property type="match status" value="1"/>
</dbReference>
<keyword evidence="11" id="KW-1185">Reference proteome</keyword>
<evidence type="ECO:0000256" key="8">
    <source>
        <dbReference type="ARBA" id="ARBA00023136"/>
    </source>
</evidence>
<keyword evidence="8 10" id="KW-0472">Membrane</keyword>
<feature type="transmembrane region" description="Helical" evidence="10">
    <location>
        <begin position="178"/>
        <end position="196"/>
    </location>
</feature>
<reference evidence="12" key="1">
    <citation type="submission" date="2025-08" db="UniProtKB">
        <authorList>
            <consortium name="RefSeq"/>
        </authorList>
    </citation>
    <scope>IDENTIFICATION</scope>
    <source>
        <strain evidence="12">15112-1751.03</strain>
        <tissue evidence="12">Whole Adult</tissue>
    </source>
</reference>
<feature type="transmembrane region" description="Helical" evidence="10">
    <location>
        <begin position="30"/>
        <end position="49"/>
    </location>
</feature>
<dbReference type="PANTHER" id="PTHR11157">
    <property type="entry name" value="FATTY ACID ACYL TRANSFERASE-RELATED"/>
    <property type="match status" value="1"/>
</dbReference>
<organism evidence="11 12">
    <name type="scientific">Drosophila albomicans</name>
    <name type="common">Fruit fly</name>
    <dbReference type="NCBI Taxonomy" id="7291"/>
    <lineage>
        <taxon>Eukaryota</taxon>
        <taxon>Metazoa</taxon>
        <taxon>Ecdysozoa</taxon>
        <taxon>Arthropoda</taxon>
        <taxon>Hexapoda</taxon>
        <taxon>Insecta</taxon>
        <taxon>Pterygota</taxon>
        <taxon>Neoptera</taxon>
        <taxon>Endopterygota</taxon>
        <taxon>Diptera</taxon>
        <taxon>Brachycera</taxon>
        <taxon>Muscomorpha</taxon>
        <taxon>Ephydroidea</taxon>
        <taxon>Drosophilidae</taxon>
        <taxon>Drosophila</taxon>
    </lineage>
</organism>
<keyword evidence="3 10" id="KW-0808">Transferase</keyword>
<evidence type="ECO:0000313" key="11">
    <source>
        <dbReference type="Proteomes" id="UP000515160"/>
    </source>
</evidence>
<comment type="catalytic activity">
    <reaction evidence="10">
        <text>a very-long-chain acyl-CoA + malonyl-CoA + H(+) = a very-long-chain 3-oxoacyl-CoA + CO2 + CoA</text>
        <dbReference type="Rhea" id="RHEA:32727"/>
        <dbReference type="ChEBI" id="CHEBI:15378"/>
        <dbReference type="ChEBI" id="CHEBI:16526"/>
        <dbReference type="ChEBI" id="CHEBI:57287"/>
        <dbReference type="ChEBI" id="CHEBI:57384"/>
        <dbReference type="ChEBI" id="CHEBI:90725"/>
        <dbReference type="ChEBI" id="CHEBI:90736"/>
        <dbReference type="EC" id="2.3.1.199"/>
    </reaction>
</comment>
<dbReference type="EC" id="2.3.1.199" evidence="10"/>
<dbReference type="GO" id="GO:0009922">
    <property type="term" value="F:fatty acid elongase activity"/>
    <property type="evidence" value="ECO:0007669"/>
    <property type="project" value="UniProtKB-EC"/>
</dbReference>
<dbReference type="Proteomes" id="UP000515160">
    <property type="component" value="Chromosome 3"/>
</dbReference>
<dbReference type="InterPro" id="IPR002076">
    <property type="entry name" value="ELO_fam"/>
</dbReference>